<dbReference type="InterPro" id="IPR036086">
    <property type="entry name" value="ParB/Sulfiredoxin_sf"/>
</dbReference>
<accession>A0A5E7YYH5</accession>
<evidence type="ECO:0000256" key="1">
    <source>
        <dbReference type="ARBA" id="ARBA00006295"/>
    </source>
</evidence>
<dbReference type="GO" id="GO:0005694">
    <property type="term" value="C:chromosome"/>
    <property type="evidence" value="ECO:0007669"/>
    <property type="project" value="TreeGrafter"/>
</dbReference>
<dbReference type="Gene3D" id="1.10.10.2830">
    <property type="match status" value="1"/>
</dbReference>
<dbReference type="EMBL" id="CABVLI010000036">
    <property type="protein sequence ID" value="VVT11926.1"/>
    <property type="molecule type" value="Genomic_DNA"/>
</dbReference>
<reference evidence="5 6" key="1">
    <citation type="submission" date="2019-09" db="EMBL/GenBank/DDBJ databases">
        <authorList>
            <person name="Dittami M. S."/>
        </authorList>
    </citation>
    <scope>NUCLEOTIDE SEQUENCE [LARGE SCALE GENOMIC DNA]</scope>
    <source>
        <strain evidence="5">SPHINGO391</strain>
    </source>
</reference>
<dbReference type="SUPFAM" id="SSF110849">
    <property type="entry name" value="ParB/Sulfiredoxin"/>
    <property type="match status" value="1"/>
</dbReference>
<dbReference type="NCBIfam" id="TIGR00180">
    <property type="entry name" value="parB_part"/>
    <property type="match status" value="1"/>
</dbReference>
<sequence>MNKPVLKPTKAKAQISAGAFGALRAASGDDTSGEAIRILLSNIDEDPNQPRKHFDADELQSLADTIKEHGVVQAIVVRPPANGRYTLIAGARRWRASKLAGVADIPAIIRKVENDDFAAQVIENQQRSNLTNSELADAVERFAGEGRTTKQIGAICNLKEYQVAAFRKAGEFPSELRARLDTSDMRALYDLYRQWVKTPDAVIAALPDVSEPLTVTDVRRIVGTITGKVEGFAAYQGKGAASAAEPQTPAPAPIATETDTGPAPVIPPAPAKQDEGQSSFLPPAPEKPKDSEPALHSASPAPAPASSPAGAPAAPQPVAEQQKPATSAPVAVAPVFIVSVADGTEGRLIVDKKAETLGWALVAFPIQTEEVDPAEITFVRIE</sequence>
<dbReference type="FunFam" id="3.90.1530.30:FF:000001">
    <property type="entry name" value="Chromosome partitioning protein ParB"/>
    <property type="match status" value="1"/>
</dbReference>
<dbReference type="RefSeq" id="WP_151990633.1">
    <property type="nucleotide sequence ID" value="NZ_LR701528.1"/>
</dbReference>
<dbReference type="Gene3D" id="3.90.1530.30">
    <property type="match status" value="1"/>
</dbReference>
<comment type="similarity">
    <text evidence="1">Belongs to the ParB family.</text>
</comment>
<protein>
    <submittedName>
        <fullName evidence="5">ParB-like partition proteins</fullName>
    </submittedName>
</protein>
<dbReference type="Proteomes" id="UP000326857">
    <property type="component" value="Unassembled WGS sequence"/>
</dbReference>
<dbReference type="InterPro" id="IPR004437">
    <property type="entry name" value="ParB/RepB/Spo0J"/>
</dbReference>
<gene>
    <name evidence="5" type="ORF">SPHINGO391_410136</name>
</gene>
<dbReference type="Pfam" id="PF02195">
    <property type="entry name" value="ParB_N"/>
    <property type="match status" value="1"/>
</dbReference>
<evidence type="ECO:0000259" key="4">
    <source>
        <dbReference type="SMART" id="SM00470"/>
    </source>
</evidence>
<evidence type="ECO:0000256" key="2">
    <source>
        <dbReference type="ARBA" id="ARBA00023125"/>
    </source>
</evidence>
<dbReference type="AlphaFoldDB" id="A0A5E7YYH5"/>
<evidence type="ECO:0000256" key="3">
    <source>
        <dbReference type="SAM" id="MobiDB-lite"/>
    </source>
</evidence>
<dbReference type="PANTHER" id="PTHR33375:SF1">
    <property type="entry name" value="CHROMOSOME-PARTITIONING PROTEIN PARB-RELATED"/>
    <property type="match status" value="1"/>
</dbReference>
<proteinExistence type="inferred from homology"/>
<dbReference type="SUPFAM" id="SSF109709">
    <property type="entry name" value="KorB DNA-binding domain-like"/>
    <property type="match status" value="1"/>
</dbReference>
<keyword evidence="2" id="KW-0238">DNA-binding</keyword>
<evidence type="ECO:0000313" key="6">
    <source>
        <dbReference type="Proteomes" id="UP000326857"/>
    </source>
</evidence>
<dbReference type="PANTHER" id="PTHR33375">
    <property type="entry name" value="CHROMOSOME-PARTITIONING PROTEIN PARB-RELATED"/>
    <property type="match status" value="1"/>
</dbReference>
<organism evidence="5 6">
    <name type="scientific">Sphingomonas aurantiaca</name>
    <dbReference type="NCBI Taxonomy" id="185949"/>
    <lineage>
        <taxon>Bacteria</taxon>
        <taxon>Pseudomonadati</taxon>
        <taxon>Pseudomonadota</taxon>
        <taxon>Alphaproteobacteria</taxon>
        <taxon>Sphingomonadales</taxon>
        <taxon>Sphingomonadaceae</taxon>
        <taxon>Sphingomonas</taxon>
    </lineage>
</organism>
<dbReference type="SMART" id="SM00470">
    <property type="entry name" value="ParB"/>
    <property type="match status" value="1"/>
</dbReference>
<name>A0A5E7YYH5_9SPHN</name>
<feature type="compositionally biased region" description="Low complexity" evidence="3">
    <location>
        <begin position="294"/>
        <end position="325"/>
    </location>
</feature>
<dbReference type="CDD" id="cd16393">
    <property type="entry name" value="SPO0J_N"/>
    <property type="match status" value="1"/>
</dbReference>
<dbReference type="GO" id="GO:0007059">
    <property type="term" value="P:chromosome segregation"/>
    <property type="evidence" value="ECO:0007669"/>
    <property type="project" value="TreeGrafter"/>
</dbReference>
<dbReference type="InterPro" id="IPR050336">
    <property type="entry name" value="Chromosome_partition/occlusion"/>
</dbReference>
<dbReference type="InterPro" id="IPR003115">
    <property type="entry name" value="ParB_N"/>
</dbReference>
<feature type="domain" description="ParB-like N-terminal" evidence="4">
    <location>
        <begin position="36"/>
        <end position="125"/>
    </location>
</feature>
<feature type="region of interest" description="Disordered" evidence="3">
    <location>
        <begin position="240"/>
        <end position="325"/>
    </location>
</feature>
<dbReference type="GO" id="GO:0003677">
    <property type="term" value="F:DNA binding"/>
    <property type="evidence" value="ECO:0007669"/>
    <property type="project" value="UniProtKB-KW"/>
</dbReference>
<evidence type="ECO:0000313" key="5">
    <source>
        <dbReference type="EMBL" id="VVT11926.1"/>
    </source>
</evidence>